<keyword evidence="8 18" id="KW-0812">Transmembrane</keyword>
<evidence type="ECO:0000256" key="1">
    <source>
        <dbReference type="ARBA" id="ARBA00004304"/>
    </source>
</evidence>
<dbReference type="Pfam" id="PF09451">
    <property type="entry name" value="ATG27"/>
    <property type="match status" value="1"/>
</dbReference>
<dbReference type="GO" id="GO:0034045">
    <property type="term" value="C:phagophore assembly site membrane"/>
    <property type="evidence" value="ECO:0007669"/>
    <property type="project" value="UniProtKB-SubCell"/>
</dbReference>
<comment type="similarity">
    <text evidence="5">Belongs to the ATG27 family.</text>
</comment>
<comment type="caution">
    <text evidence="21">The sequence shown here is derived from an EMBL/GenBank/DDBJ whole genome shotgun (WGS) entry which is preliminary data.</text>
</comment>
<keyword evidence="16" id="KW-1015">Disulfide bond</keyword>
<dbReference type="InterPro" id="IPR018939">
    <property type="entry name" value="Autophagy-rel_prot_27"/>
</dbReference>
<evidence type="ECO:0000256" key="10">
    <source>
        <dbReference type="ARBA" id="ARBA00022927"/>
    </source>
</evidence>
<keyword evidence="12" id="KW-0072">Autophagy</keyword>
<dbReference type="GO" id="GO:0031966">
    <property type="term" value="C:mitochondrial membrane"/>
    <property type="evidence" value="ECO:0007669"/>
    <property type="project" value="UniProtKB-SubCell"/>
</dbReference>
<dbReference type="Proteomes" id="UP000559256">
    <property type="component" value="Unassembled WGS sequence"/>
</dbReference>
<name>A0A8H5GTY7_9AGAR</name>
<dbReference type="PANTHER" id="PTHR15071:SF13">
    <property type="entry name" value="AUTOPHAGY-RELATED PROTEIN 27"/>
    <property type="match status" value="1"/>
</dbReference>
<evidence type="ECO:0000313" key="21">
    <source>
        <dbReference type="EMBL" id="KAF5370892.1"/>
    </source>
</evidence>
<comment type="subcellular location">
    <subcellularLocation>
        <location evidence="2">Cytoplasmic vesicle membrane</location>
        <topology evidence="2">Single-pass type I membrane protein</topology>
    </subcellularLocation>
    <subcellularLocation>
        <location evidence="4">Golgi apparatus membrane</location>
        <topology evidence="4">Single-pass type I membrane protein</topology>
    </subcellularLocation>
    <subcellularLocation>
        <location evidence="1">Mitochondrion membrane</location>
        <topology evidence="1">Single-pass membrane protein</topology>
    </subcellularLocation>
    <subcellularLocation>
        <location evidence="3">Preautophagosomal structure membrane</location>
        <topology evidence="3">Single-pass type I membrane protein</topology>
    </subcellularLocation>
</comment>
<feature type="signal peptide" evidence="19">
    <location>
        <begin position="1"/>
        <end position="18"/>
    </location>
</feature>
<organism evidence="21 22">
    <name type="scientific">Tetrapyrgos nigripes</name>
    <dbReference type="NCBI Taxonomy" id="182062"/>
    <lineage>
        <taxon>Eukaryota</taxon>
        <taxon>Fungi</taxon>
        <taxon>Dikarya</taxon>
        <taxon>Basidiomycota</taxon>
        <taxon>Agaricomycotina</taxon>
        <taxon>Agaricomycetes</taxon>
        <taxon>Agaricomycetidae</taxon>
        <taxon>Agaricales</taxon>
        <taxon>Marasmiineae</taxon>
        <taxon>Marasmiaceae</taxon>
        <taxon>Tetrapyrgos</taxon>
    </lineage>
</organism>
<evidence type="ECO:0000256" key="11">
    <source>
        <dbReference type="ARBA" id="ARBA00022989"/>
    </source>
</evidence>
<feature type="domain" description="MRH" evidence="20">
    <location>
        <begin position="24"/>
        <end position="182"/>
    </location>
</feature>
<dbReference type="GO" id="GO:0000139">
    <property type="term" value="C:Golgi membrane"/>
    <property type="evidence" value="ECO:0007669"/>
    <property type="project" value="UniProtKB-SubCell"/>
</dbReference>
<evidence type="ECO:0000256" key="2">
    <source>
        <dbReference type="ARBA" id="ARBA00004358"/>
    </source>
</evidence>
<evidence type="ECO:0000256" key="19">
    <source>
        <dbReference type="SAM" id="SignalP"/>
    </source>
</evidence>
<dbReference type="InterPro" id="IPR009011">
    <property type="entry name" value="Man6P_isomerase_rcpt-bd_dom_sf"/>
</dbReference>
<keyword evidence="10" id="KW-0653">Protein transport</keyword>
<evidence type="ECO:0000259" key="20">
    <source>
        <dbReference type="PROSITE" id="PS51914"/>
    </source>
</evidence>
<feature type="chain" id="PRO_5034395929" description="Autophagy-related protein 27" evidence="19">
    <location>
        <begin position="19"/>
        <end position="278"/>
    </location>
</feature>
<evidence type="ECO:0000256" key="16">
    <source>
        <dbReference type="ARBA" id="ARBA00023157"/>
    </source>
</evidence>
<dbReference type="InterPro" id="IPR044865">
    <property type="entry name" value="MRH_dom"/>
</dbReference>
<evidence type="ECO:0000256" key="6">
    <source>
        <dbReference type="ARBA" id="ARBA00013776"/>
    </source>
</evidence>
<evidence type="ECO:0000256" key="12">
    <source>
        <dbReference type="ARBA" id="ARBA00023006"/>
    </source>
</evidence>
<evidence type="ECO:0000256" key="9">
    <source>
        <dbReference type="ARBA" id="ARBA00022729"/>
    </source>
</evidence>
<keyword evidence="17" id="KW-0968">Cytoplasmic vesicle</keyword>
<dbReference type="Gene3D" id="2.70.130.10">
    <property type="entry name" value="Mannose-6-phosphate receptor binding domain"/>
    <property type="match status" value="1"/>
</dbReference>
<dbReference type="GO" id="GO:0006914">
    <property type="term" value="P:autophagy"/>
    <property type="evidence" value="ECO:0007669"/>
    <property type="project" value="UniProtKB-KW"/>
</dbReference>
<dbReference type="PANTHER" id="PTHR15071">
    <property type="entry name" value="MANNOSE-6-PHOSPHATE RECEPTOR FAMILY MEMBER"/>
    <property type="match status" value="1"/>
</dbReference>
<evidence type="ECO:0000256" key="7">
    <source>
        <dbReference type="ARBA" id="ARBA00022448"/>
    </source>
</evidence>
<keyword evidence="7" id="KW-0813">Transport</keyword>
<keyword evidence="11 18" id="KW-1133">Transmembrane helix</keyword>
<evidence type="ECO:0000256" key="5">
    <source>
        <dbReference type="ARBA" id="ARBA00005363"/>
    </source>
</evidence>
<feature type="transmembrane region" description="Helical" evidence="18">
    <location>
        <begin position="206"/>
        <end position="227"/>
    </location>
</feature>
<evidence type="ECO:0000256" key="17">
    <source>
        <dbReference type="ARBA" id="ARBA00023329"/>
    </source>
</evidence>
<evidence type="ECO:0000256" key="13">
    <source>
        <dbReference type="ARBA" id="ARBA00023034"/>
    </source>
</evidence>
<dbReference type="AlphaFoldDB" id="A0A8H5GTY7"/>
<evidence type="ECO:0000256" key="18">
    <source>
        <dbReference type="SAM" id="Phobius"/>
    </source>
</evidence>
<protein>
    <recommendedName>
        <fullName evidence="6">Autophagy-related protein 27</fullName>
    </recommendedName>
</protein>
<dbReference type="GO" id="GO:0030659">
    <property type="term" value="C:cytoplasmic vesicle membrane"/>
    <property type="evidence" value="ECO:0007669"/>
    <property type="project" value="UniProtKB-SubCell"/>
</dbReference>
<keyword evidence="9 19" id="KW-0732">Signal</keyword>
<evidence type="ECO:0000256" key="8">
    <source>
        <dbReference type="ARBA" id="ARBA00022692"/>
    </source>
</evidence>
<gene>
    <name evidence="21" type="ORF">D9758_002033</name>
</gene>
<evidence type="ECO:0000256" key="15">
    <source>
        <dbReference type="ARBA" id="ARBA00023136"/>
    </source>
</evidence>
<sequence length="278" mass="30488">MIPRPLLLVMLWTSAVLSIQDSSFDCKFNIGSTKFDLTSLAKEQTVNRTRETPPTKMKDVFTFNLCSDLQLTDTLGKQDQCPEGTRGCLTKVNVKEDVERVVSVIQVAKTSSLDASYSMLSSPNGISLVFHGATYPNDSSPQQYLNLTLLCDQSPDTDPIKFVSYNGSELRVEWVTSAACATENGGGDSGSGNEDDGSSRSYGSGLGWFFLVLLLAFAAYFGLGAYYNYTTYGASGLDLIPHRDFWKEVPYLLRDVVSHLCSVVRPRRTSSRGGYIAV</sequence>
<proteinExistence type="inferred from homology"/>
<dbReference type="PROSITE" id="PS51914">
    <property type="entry name" value="MRH"/>
    <property type="match status" value="1"/>
</dbReference>
<reference evidence="21 22" key="1">
    <citation type="journal article" date="2020" name="ISME J.">
        <title>Uncovering the hidden diversity of litter-decomposition mechanisms in mushroom-forming fungi.</title>
        <authorList>
            <person name="Floudas D."/>
            <person name="Bentzer J."/>
            <person name="Ahren D."/>
            <person name="Johansson T."/>
            <person name="Persson P."/>
            <person name="Tunlid A."/>
        </authorList>
    </citation>
    <scope>NUCLEOTIDE SEQUENCE [LARGE SCALE GENOMIC DNA]</scope>
    <source>
        <strain evidence="21 22">CBS 291.85</strain>
    </source>
</reference>
<dbReference type="OrthoDB" id="29460at2759"/>
<evidence type="ECO:0000256" key="14">
    <source>
        <dbReference type="ARBA" id="ARBA00023128"/>
    </source>
</evidence>
<evidence type="ECO:0000256" key="4">
    <source>
        <dbReference type="ARBA" id="ARBA00004614"/>
    </source>
</evidence>
<keyword evidence="15 18" id="KW-0472">Membrane</keyword>
<dbReference type="SUPFAM" id="SSF50911">
    <property type="entry name" value="Mannose 6-phosphate receptor domain"/>
    <property type="match status" value="1"/>
</dbReference>
<keyword evidence="14" id="KW-0496">Mitochondrion</keyword>
<keyword evidence="22" id="KW-1185">Reference proteome</keyword>
<dbReference type="GO" id="GO:0015031">
    <property type="term" value="P:protein transport"/>
    <property type="evidence" value="ECO:0007669"/>
    <property type="project" value="UniProtKB-KW"/>
</dbReference>
<evidence type="ECO:0000256" key="3">
    <source>
        <dbReference type="ARBA" id="ARBA00004472"/>
    </source>
</evidence>
<accession>A0A8H5GTY7</accession>
<evidence type="ECO:0000313" key="22">
    <source>
        <dbReference type="Proteomes" id="UP000559256"/>
    </source>
</evidence>
<dbReference type="EMBL" id="JAACJM010000010">
    <property type="protein sequence ID" value="KAF5370892.1"/>
    <property type="molecule type" value="Genomic_DNA"/>
</dbReference>
<keyword evidence="13" id="KW-0333">Golgi apparatus</keyword>